<organism evidence="1 2">
    <name type="scientific">Ferriphaselus amnicola</name>
    <dbReference type="NCBI Taxonomy" id="1188319"/>
    <lineage>
        <taxon>Bacteria</taxon>
        <taxon>Pseudomonadati</taxon>
        <taxon>Pseudomonadota</taxon>
        <taxon>Betaproteobacteria</taxon>
        <taxon>Nitrosomonadales</taxon>
        <taxon>Gallionellaceae</taxon>
        <taxon>Ferriphaselus</taxon>
    </lineage>
</organism>
<dbReference type="Proteomes" id="UP000033070">
    <property type="component" value="Chromosome"/>
</dbReference>
<keyword evidence="2" id="KW-1185">Reference proteome</keyword>
<sequence length="78" mass="8930">MCTGWSWDTIDREMDLIRFAAMSRYWDRHPPLHLMVQSYLGIKPVIRNTTQAKPEAANTDDDLQEFVQLFTAAGGTLS</sequence>
<reference evidence="1 2" key="1">
    <citation type="submission" date="2018-06" db="EMBL/GenBank/DDBJ databases">
        <title>OYT1 Genome Sequencing.</title>
        <authorList>
            <person name="Kato S."/>
            <person name="Itoh T."/>
            <person name="Ohkuma M."/>
        </authorList>
    </citation>
    <scope>NUCLEOTIDE SEQUENCE [LARGE SCALE GENOMIC DNA]</scope>
    <source>
        <strain evidence="1 2">OYT1</strain>
    </source>
</reference>
<dbReference type="KEGG" id="fam:OYT1_ch1347"/>
<gene>
    <name evidence="1" type="ORF">OYT1_ch1347</name>
</gene>
<dbReference type="STRING" id="1188319.OYT1_02007"/>
<dbReference type="AlphaFoldDB" id="A0A2Z6GBR1"/>
<dbReference type="RefSeq" id="WP_051937922.1">
    <property type="nucleotide sequence ID" value="NZ_AP018738.1"/>
</dbReference>
<dbReference type="EMBL" id="AP018738">
    <property type="protein sequence ID" value="BBE50904.1"/>
    <property type="molecule type" value="Genomic_DNA"/>
</dbReference>
<evidence type="ECO:0000313" key="2">
    <source>
        <dbReference type="Proteomes" id="UP000033070"/>
    </source>
</evidence>
<proteinExistence type="predicted"/>
<protein>
    <submittedName>
        <fullName evidence="1">Uncharacterized protein</fullName>
    </submittedName>
</protein>
<name>A0A2Z6GBR1_9PROT</name>
<evidence type="ECO:0000313" key="1">
    <source>
        <dbReference type="EMBL" id="BBE50904.1"/>
    </source>
</evidence>
<dbReference type="OrthoDB" id="9181643at2"/>
<accession>A0A2Z6GBR1</accession>